<keyword evidence="3" id="KW-0560">Oxidoreductase</keyword>
<dbReference type="PANTHER" id="PTHR43827">
    <property type="entry name" value="2,5-DIKETO-D-GLUCONIC ACID REDUCTASE"/>
    <property type="match status" value="1"/>
</dbReference>
<evidence type="ECO:0000259" key="4">
    <source>
        <dbReference type="Pfam" id="PF00248"/>
    </source>
</evidence>
<organism evidence="5 6">
    <name type="scientific">Arcobacter nitrofigilis (strain ATCC 33309 / DSM 7299 / CCUG 15893 / LMG 7604 / NCTC 12251 / CI)</name>
    <name type="common">Campylobacter nitrofigilis</name>
    <dbReference type="NCBI Taxonomy" id="572480"/>
    <lineage>
        <taxon>Bacteria</taxon>
        <taxon>Pseudomonadati</taxon>
        <taxon>Campylobacterota</taxon>
        <taxon>Epsilonproteobacteria</taxon>
        <taxon>Campylobacterales</taxon>
        <taxon>Arcobacteraceae</taxon>
        <taxon>Arcobacter</taxon>
    </lineage>
</organism>
<accession>D5V0D3</accession>
<reference evidence="5 6" key="1">
    <citation type="journal article" date="2010" name="Stand. Genomic Sci.">
        <title>Complete genome sequence of Arcobacter nitrofigilis type strain (CI).</title>
        <authorList>
            <person name="Pati A."/>
            <person name="Gronow S."/>
            <person name="Lapidus A."/>
            <person name="Copeland A."/>
            <person name="Glavina Del Rio T."/>
            <person name="Nolan M."/>
            <person name="Lucas S."/>
            <person name="Tice H."/>
            <person name="Cheng J.F."/>
            <person name="Han C."/>
            <person name="Chertkov O."/>
            <person name="Bruce D."/>
            <person name="Tapia R."/>
            <person name="Goodwin L."/>
            <person name="Pitluck S."/>
            <person name="Liolios K."/>
            <person name="Ivanova N."/>
            <person name="Mavromatis K."/>
            <person name="Chen A."/>
            <person name="Palaniappan K."/>
            <person name="Land M."/>
            <person name="Hauser L."/>
            <person name="Chang Y.J."/>
            <person name="Jeffries C.D."/>
            <person name="Detter J.C."/>
            <person name="Rohde M."/>
            <person name="Goker M."/>
            <person name="Bristow J."/>
            <person name="Eisen J.A."/>
            <person name="Markowitz V."/>
            <person name="Hugenholtz P."/>
            <person name="Klenk H.P."/>
            <person name="Kyrpides N.C."/>
        </authorList>
    </citation>
    <scope>NUCLEOTIDE SEQUENCE [LARGE SCALE GENOMIC DNA]</scope>
    <source>
        <strain evidence="6">ATCC 33309 / DSM 7299 / CCUG 15893 / LMG 7604 / NCTC 12251 / CI</strain>
    </source>
</reference>
<dbReference type="InterPro" id="IPR020471">
    <property type="entry name" value="AKR"/>
</dbReference>
<evidence type="ECO:0000256" key="1">
    <source>
        <dbReference type="ARBA" id="ARBA00007905"/>
    </source>
</evidence>
<evidence type="ECO:0000256" key="2">
    <source>
        <dbReference type="ARBA" id="ARBA00022857"/>
    </source>
</evidence>
<evidence type="ECO:0000256" key="3">
    <source>
        <dbReference type="ARBA" id="ARBA00023002"/>
    </source>
</evidence>
<dbReference type="GO" id="GO:0016616">
    <property type="term" value="F:oxidoreductase activity, acting on the CH-OH group of donors, NAD or NADP as acceptor"/>
    <property type="evidence" value="ECO:0007669"/>
    <property type="project" value="UniProtKB-ARBA"/>
</dbReference>
<dbReference type="RefSeq" id="WP_013135890.1">
    <property type="nucleotide sequence ID" value="NC_014166.1"/>
</dbReference>
<dbReference type="Gene3D" id="3.20.20.100">
    <property type="entry name" value="NADP-dependent oxidoreductase domain"/>
    <property type="match status" value="1"/>
</dbReference>
<dbReference type="PRINTS" id="PR00069">
    <property type="entry name" value="ALDKETRDTASE"/>
</dbReference>
<dbReference type="STRING" id="572480.Arnit_2091"/>
<name>D5V0D3_ARCNC</name>
<keyword evidence="2" id="KW-0521">NADP</keyword>
<dbReference type="CDD" id="cd19071">
    <property type="entry name" value="AKR_AKR1-5-like"/>
    <property type="match status" value="1"/>
</dbReference>
<protein>
    <submittedName>
        <fullName evidence="5">Aldo/keto reductase</fullName>
    </submittedName>
</protein>
<dbReference type="AlphaFoldDB" id="D5V0D3"/>
<dbReference type="InterPro" id="IPR036812">
    <property type="entry name" value="NAD(P)_OxRdtase_dom_sf"/>
</dbReference>
<evidence type="ECO:0000313" key="6">
    <source>
        <dbReference type="Proteomes" id="UP000000939"/>
    </source>
</evidence>
<dbReference type="Proteomes" id="UP000000939">
    <property type="component" value="Chromosome"/>
</dbReference>
<dbReference type="SUPFAM" id="SSF51430">
    <property type="entry name" value="NAD(P)-linked oxidoreductase"/>
    <property type="match status" value="1"/>
</dbReference>
<feature type="domain" description="NADP-dependent oxidoreductase" evidence="4">
    <location>
        <begin position="11"/>
        <end position="269"/>
    </location>
</feature>
<proteinExistence type="inferred from homology"/>
<dbReference type="eggNOG" id="COG0656">
    <property type="taxonomic scope" value="Bacteria"/>
</dbReference>
<dbReference type="PANTHER" id="PTHR43827:SF3">
    <property type="entry name" value="NADP-DEPENDENT OXIDOREDUCTASE DOMAIN-CONTAINING PROTEIN"/>
    <property type="match status" value="1"/>
</dbReference>
<evidence type="ECO:0000313" key="5">
    <source>
        <dbReference type="EMBL" id="ADG93745.1"/>
    </source>
</evidence>
<dbReference type="InterPro" id="IPR023210">
    <property type="entry name" value="NADP_OxRdtase_dom"/>
</dbReference>
<gene>
    <name evidence="5" type="ordered locus">Arnit_2091</name>
</gene>
<dbReference type="HOGENOM" id="CLU_023205_10_1_7"/>
<dbReference type="EMBL" id="CP001999">
    <property type="protein sequence ID" value="ADG93745.1"/>
    <property type="molecule type" value="Genomic_DNA"/>
</dbReference>
<comment type="similarity">
    <text evidence="1">Belongs to the aldo/keto reductase family.</text>
</comment>
<dbReference type="OrthoDB" id="5328358at2"/>
<sequence>MKIPKLIYGTAWKKEETARLVELAVRSGFKGIDTACQPRHYNEKGVGDALQSLYKEGFKREEIFLETKFTPKDGQDLNNIPYNPNDPLEKQVLDSFEVSLNNLQTTYLDSYLLHSPIFPFVHLMKVWKGFESFYEEGRTKNIGISNCYDIRVLKALYKEAKIKPTIVQNRFYKDSDYDKEIREFCKENGITYLGFWTLSANPHILGSKELINIARKYKKTQAQIFYRFLTQIDVTPLNGTTSQEHMKEDLDIFSFELEEDDIKVISSFIE</sequence>
<dbReference type="KEGG" id="ant:Arnit_2091"/>
<dbReference type="Pfam" id="PF00248">
    <property type="entry name" value="Aldo_ket_red"/>
    <property type="match status" value="1"/>
</dbReference>
<keyword evidence="6" id="KW-1185">Reference proteome</keyword>